<accession>A0A8J4M400</accession>
<dbReference type="AlphaFoldDB" id="A0A8J4M400"/>
<gene>
    <name evidence="2" type="ORF">XYCOK13_42240</name>
</gene>
<dbReference type="SUPFAM" id="SSF55729">
    <property type="entry name" value="Acyl-CoA N-acyltransferases (Nat)"/>
    <property type="match status" value="1"/>
</dbReference>
<proteinExistence type="predicted"/>
<dbReference type="InterPro" id="IPR016181">
    <property type="entry name" value="Acyl_CoA_acyltransferase"/>
</dbReference>
<dbReference type="PANTHER" id="PTHR43610">
    <property type="entry name" value="BLL6696 PROTEIN"/>
    <property type="match status" value="1"/>
</dbReference>
<dbReference type="RefSeq" id="WP_213414195.1">
    <property type="nucleotide sequence ID" value="NZ_BOVK01000086.1"/>
</dbReference>
<dbReference type="GO" id="GO:0016747">
    <property type="term" value="F:acyltransferase activity, transferring groups other than amino-acyl groups"/>
    <property type="evidence" value="ECO:0007669"/>
    <property type="project" value="InterPro"/>
</dbReference>
<dbReference type="PROSITE" id="PS51186">
    <property type="entry name" value="GNAT"/>
    <property type="match status" value="1"/>
</dbReference>
<sequence>MFSFTGLEGTRVKLVPLELEHTHSLFEVAQEPDIWEQYPITIESYDQMQNFVMKALEGLKLKEQYPFAVYDKELNKFVGSTRYLRISEANNNLNIGSTWYNPKVWRTRVNTETKYLMLEYAFETLKVNRVEIITTTENYRSQKAIERLGAVKEGILRKKYHNLDYIIYRIISDEWKEVKNQLEDKLKDAAGYIIFTLRS</sequence>
<protein>
    <submittedName>
        <fullName evidence="2">N-acetyltransferase</fullName>
    </submittedName>
</protein>
<dbReference type="PANTHER" id="PTHR43610:SF1">
    <property type="entry name" value="N-ACETYLTRANSFERASE DOMAIN-CONTAINING PROTEIN"/>
    <property type="match status" value="1"/>
</dbReference>
<dbReference type="EMBL" id="BOVK01000086">
    <property type="protein sequence ID" value="GIQ71400.1"/>
    <property type="molecule type" value="Genomic_DNA"/>
</dbReference>
<evidence type="ECO:0000313" key="3">
    <source>
        <dbReference type="Proteomes" id="UP000677918"/>
    </source>
</evidence>
<reference evidence="2" key="1">
    <citation type="submission" date="2021-04" db="EMBL/GenBank/DDBJ databases">
        <title>Draft genome sequence of Xylanibacillus composti strain K13.</title>
        <authorList>
            <person name="Uke A."/>
            <person name="Chhe C."/>
            <person name="Baramee S."/>
            <person name="Kosugi A."/>
        </authorList>
    </citation>
    <scope>NUCLEOTIDE SEQUENCE</scope>
    <source>
        <strain evidence="2">K13</strain>
    </source>
</reference>
<dbReference type="Proteomes" id="UP000677918">
    <property type="component" value="Unassembled WGS sequence"/>
</dbReference>
<dbReference type="Gene3D" id="3.40.630.30">
    <property type="match status" value="1"/>
</dbReference>
<dbReference type="InterPro" id="IPR000182">
    <property type="entry name" value="GNAT_dom"/>
</dbReference>
<dbReference type="Pfam" id="PF13302">
    <property type="entry name" value="Acetyltransf_3"/>
    <property type="match status" value="1"/>
</dbReference>
<keyword evidence="3" id="KW-1185">Reference proteome</keyword>
<name>A0A8J4M400_9BACL</name>
<comment type="caution">
    <text evidence="2">The sequence shown here is derived from an EMBL/GenBank/DDBJ whole genome shotgun (WGS) entry which is preliminary data.</text>
</comment>
<feature type="domain" description="N-acetyltransferase" evidence="1">
    <location>
        <begin position="12"/>
        <end position="170"/>
    </location>
</feature>
<organism evidence="2 3">
    <name type="scientific">Xylanibacillus composti</name>
    <dbReference type="NCBI Taxonomy" id="1572762"/>
    <lineage>
        <taxon>Bacteria</taxon>
        <taxon>Bacillati</taxon>
        <taxon>Bacillota</taxon>
        <taxon>Bacilli</taxon>
        <taxon>Bacillales</taxon>
        <taxon>Paenibacillaceae</taxon>
        <taxon>Xylanibacillus</taxon>
    </lineage>
</organism>
<evidence type="ECO:0000313" key="2">
    <source>
        <dbReference type="EMBL" id="GIQ71400.1"/>
    </source>
</evidence>
<evidence type="ECO:0000259" key="1">
    <source>
        <dbReference type="PROSITE" id="PS51186"/>
    </source>
</evidence>